<dbReference type="AlphaFoldDB" id="A0A8J4QZ50"/>
<gene>
    <name evidence="1" type="ORF">CMV_020120</name>
</gene>
<feature type="non-terminal residue" evidence="1">
    <location>
        <position position="1"/>
    </location>
</feature>
<organism evidence="1 2">
    <name type="scientific">Castanea mollissima</name>
    <name type="common">Chinese chestnut</name>
    <dbReference type="NCBI Taxonomy" id="60419"/>
    <lineage>
        <taxon>Eukaryota</taxon>
        <taxon>Viridiplantae</taxon>
        <taxon>Streptophyta</taxon>
        <taxon>Embryophyta</taxon>
        <taxon>Tracheophyta</taxon>
        <taxon>Spermatophyta</taxon>
        <taxon>Magnoliopsida</taxon>
        <taxon>eudicotyledons</taxon>
        <taxon>Gunneridae</taxon>
        <taxon>Pentapetalae</taxon>
        <taxon>rosids</taxon>
        <taxon>fabids</taxon>
        <taxon>Fagales</taxon>
        <taxon>Fagaceae</taxon>
        <taxon>Castanea</taxon>
    </lineage>
</organism>
<reference evidence="1" key="1">
    <citation type="submission" date="2020-03" db="EMBL/GenBank/DDBJ databases">
        <title>Castanea mollissima Vanexum genome sequencing.</title>
        <authorList>
            <person name="Staton M."/>
        </authorList>
    </citation>
    <scope>NUCLEOTIDE SEQUENCE</scope>
    <source>
        <tissue evidence="1">Leaf</tissue>
    </source>
</reference>
<name>A0A8J4QZ50_9ROSI</name>
<accession>A0A8J4QZ50</accession>
<dbReference type="EMBL" id="JRKL02003666">
    <property type="protein sequence ID" value="KAF3954548.1"/>
    <property type="molecule type" value="Genomic_DNA"/>
</dbReference>
<evidence type="ECO:0000313" key="1">
    <source>
        <dbReference type="EMBL" id="KAF3954548.1"/>
    </source>
</evidence>
<protein>
    <submittedName>
        <fullName evidence="1">Uncharacterized protein</fullName>
    </submittedName>
</protein>
<proteinExistence type="predicted"/>
<comment type="caution">
    <text evidence="1">The sequence shown here is derived from an EMBL/GenBank/DDBJ whole genome shotgun (WGS) entry which is preliminary data.</text>
</comment>
<sequence>NEPLLTDSLLSEEVLDFFRGEMTQQKIKDLKQSLNCFGGRLMQINHWLCFVEYISLSCSIFALTSMAKQLSVIVPDVVANSGRTIVCESFHIAGGTFFVICPKIVCLTSRVHGTV</sequence>
<keyword evidence="2" id="KW-1185">Reference proteome</keyword>
<evidence type="ECO:0000313" key="2">
    <source>
        <dbReference type="Proteomes" id="UP000737018"/>
    </source>
</evidence>
<dbReference type="Proteomes" id="UP000737018">
    <property type="component" value="Unassembled WGS sequence"/>
</dbReference>